<dbReference type="Pfam" id="PF01144">
    <property type="entry name" value="CoA_trans"/>
    <property type="match status" value="1"/>
</dbReference>
<dbReference type="SMART" id="SM00882">
    <property type="entry name" value="CoA_trans"/>
    <property type="match status" value="1"/>
</dbReference>
<evidence type="ECO:0000256" key="2">
    <source>
        <dbReference type="ARBA" id="ARBA00022679"/>
    </source>
</evidence>
<name>A0A975AIP7_9FIRM</name>
<dbReference type="NCBIfam" id="TIGR02428">
    <property type="entry name" value="pcaJ_scoB_fam"/>
    <property type="match status" value="1"/>
</dbReference>
<protein>
    <submittedName>
        <fullName evidence="3">3-oxoacid CoA-transferase subunit B</fullName>
    </submittedName>
</protein>
<sequence>MEAKEIIAKRIAQELKDGDIVNLGIGLPTMVANYLPEGVHVILQSENGFVGLSEAPLPGCEDPDVVNAGGQCATINLGGAYFDSAMSFGIIRGGHVDATVLGALEVDEEGNLANYMIPGKMVPGMGGAMDLVSGAKRVIIGMVHSAKGSPKILKKCRLPLTAVGEVNLVVTEKAVIEVTSNGMVLKELAPGLDIEDILKDTEANLIISDDLKTMDLL</sequence>
<dbReference type="Proteomes" id="UP000663499">
    <property type="component" value="Chromosome"/>
</dbReference>
<dbReference type="Gene3D" id="3.40.1080.10">
    <property type="entry name" value="Glutaconate Coenzyme A-transferase"/>
    <property type="match status" value="1"/>
</dbReference>
<reference evidence="3" key="1">
    <citation type="submission" date="2021-03" db="EMBL/GenBank/DDBJ databases">
        <title>Alkalibacter marinus sp. nov., isolated from tidal flat sediment.</title>
        <authorList>
            <person name="Namirimu T."/>
            <person name="Yang J.-A."/>
            <person name="Yang S.-H."/>
            <person name="Kim Y.-J."/>
            <person name="Kwon K.K."/>
        </authorList>
    </citation>
    <scope>NUCLEOTIDE SEQUENCE</scope>
    <source>
        <strain evidence="3">ES005</strain>
    </source>
</reference>
<evidence type="ECO:0000256" key="1">
    <source>
        <dbReference type="ARBA" id="ARBA00007047"/>
    </source>
</evidence>
<keyword evidence="4" id="KW-1185">Reference proteome</keyword>
<dbReference type="AlphaFoldDB" id="A0A975AIP7"/>
<dbReference type="PROSITE" id="PS01274">
    <property type="entry name" value="COA_TRANSF_2"/>
    <property type="match status" value="1"/>
</dbReference>
<evidence type="ECO:0000313" key="4">
    <source>
        <dbReference type="Proteomes" id="UP000663499"/>
    </source>
</evidence>
<gene>
    <name evidence="3" type="ORF">J0B03_09560</name>
</gene>
<keyword evidence="2" id="KW-0808">Transferase</keyword>
<dbReference type="EMBL" id="CP071444">
    <property type="protein sequence ID" value="QSX09712.1"/>
    <property type="molecule type" value="Genomic_DNA"/>
</dbReference>
<dbReference type="KEGG" id="alka:J0B03_09560"/>
<dbReference type="InterPro" id="IPR004164">
    <property type="entry name" value="CoA_transf_AS"/>
</dbReference>
<dbReference type="InterPro" id="IPR004165">
    <property type="entry name" value="CoA_trans_fam_I"/>
</dbReference>
<organism evidence="3 4">
    <name type="scientific">Alkalibacter rhizosphaerae</name>
    <dbReference type="NCBI Taxonomy" id="2815577"/>
    <lineage>
        <taxon>Bacteria</taxon>
        <taxon>Bacillati</taxon>
        <taxon>Bacillota</taxon>
        <taxon>Clostridia</taxon>
        <taxon>Eubacteriales</taxon>
        <taxon>Eubacteriaceae</taxon>
        <taxon>Alkalibacter</taxon>
    </lineage>
</organism>
<dbReference type="GO" id="GO:0008410">
    <property type="term" value="F:CoA-transferase activity"/>
    <property type="evidence" value="ECO:0007669"/>
    <property type="project" value="InterPro"/>
</dbReference>
<comment type="similarity">
    <text evidence="1">Belongs to the 3-oxoacid CoA-transferase subunit B family.</text>
</comment>
<dbReference type="InterPro" id="IPR037171">
    <property type="entry name" value="NagB/RpiA_transferase-like"/>
</dbReference>
<dbReference type="PANTHER" id="PTHR13707">
    <property type="entry name" value="KETOACID-COENZYME A TRANSFERASE"/>
    <property type="match status" value="1"/>
</dbReference>
<accession>A0A975AIP7</accession>
<evidence type="ECO:0000313" key="3">
    <source>
        <dbReference type="EMBL" id="QSX09712.1"/>
    </source>
</evidence>
<proteinExistence type="inferred from homology"/>
<dbReference type="SUPFAM" id="SSF100950">
    <property type="entry name" value="NagB/RpiA/CoA transferase-like"/>
    <property type="match status" value="1"/>
</dbReference>
<dbReference type="PANTHER" id="PTHR13707:SF57">
    <property type="entry name" value="SUCCINYL-COA:3-KETOACID COENZYME A TRANSFERASE SUBUNIT B-RELATED"/>
    <property type="match status" value="1"/>
</dbReference>
<dbReference type="InterPro" id="IPR012791">
    <property type="entry name" value="3-oxoacid_CoA-transf_B"/>
</dbReference>